<sequence>MLGKDVKICLGAH</sequence>
<evidence type="ECO:0000313" key="2">
    <source>
        <dbReference type="Proteomes" id="UP000316621"/>
    </source>
</evidence>
<dbReference type="Proteomes" id="UP000316621">
    <property type="component" value="Chromosome 6"/>
</dbReference>
<protein>
    <submittedName>
        <fullName evidence="1">Uncharacterized protein</fullName>
    </submittedName>
</protein>
<proteinExistence type="predicted"/>
<keyword evidence="2" id="KW-1185">Reference proteome</keyword>
<accession>A0A4Y7JYF3</accession>
<name>A0A4Y7JYF3_PAPSO</name>
<dbReference type="EMBL" id="CM010720">
    <property type="protein sequence ID" value="RZC65616.1"/>
    <property type="molecule type" value="Genomic_DNA"/>
</dbReference>
<organism evidence="1 2">
    <name type="scientific">Papaver somniferum</name>
    <name type="common">Opium poppy</name>
    <dbReference type="NCBI Taxonomy" id="3469"/>
    <lineage>
        <taxon>Eukaryota</taxon>
        <taxon>Viridiplantae</taxon>
        <taxon>Streptophyta</taxon>
        <taxon>Embryophyta</taxon>
        <taxon>Tracheophyta</taxon>
        <taxon>Spermatophyta</taxon>
        <taxon>Magnoliopsida</taxon>
        <taxon>Ranunculales</taxon>
        <taxon>Papaveraceae</taxon>
        <taxon>Papaveroideae</taxon>
        <taxon>Papaver</taxon>
    </lineage>
</organism>
<gene>
    <name evidence="1" type="ORF">C5167_009300</name>
</gene>
<reference evidence="1 2" key="1">
    <citation type="journal article" date="2018" name="Science">
        <title>The opium poppy genome and morphinan production.</title>
        <authorList>
            <person name="Guo L."/>
            <person name="Winzer T."/>
            <person name="Yang X."/>
            <person name="Li Y."/>
            <person name="Ning Z."/>
            <person name="He Z."/>
            <person name="Teodor R."/>
            <person name="Lu Y."/>
            <person name="Bowser T.A."/>
            <person name="Graham I.A."/>
            <person name="Ye K."/>
        </authorList>
    </citation>
    <scope>NUCLEOTIDE SEQUENCE [LARGE SCALE GENOMIC DNA]</scope>
    <source>
        <strain evidence="2">cv. HN1</strain>
        <tissue evidence="1">Leaves</tissue>
    </source>
</reference>
<evidence type="ECO:0000313" key="1">
    <source>
        <dbReference type="EMBL" id="RZC65616.1"/>
    </source>
</evidence>